<dbReference type="PANTHER" id="PTHR45762">
    <property type="entry name" value="ZINC FINGER RNA-BINDING PROTEIN"/>
    <property type="match status" value="1"/>
</dbReference>
<feature type="compositionally biased region" description="Basic and acidic residues" evidence="1">
    <location>
        <begin position="608"/>
        <end position="619"/>
    </location>
</feature>
<evidence type="ECO:0000259" key="2">
    <source>
        <dbReference type="PROSITE" id="PS00028"/>
    </source>
</evidence>
<accession>A0A7J6U5X8</accession>
<evidence type="ECO:0000313" key="3">
    <source>
        <dbReference type="EMBL" id="KAF4752963.1"/>
    </source>
</evidence>
<sequence length="630" mass="72413">YPRRLALNGIVKGQETFDLRNGDRAVADLPYCCFCWMQFANLKEAEEHCETSETHKKTKHDYYNNNNKEQQPENKKNTANREKDDGAPTSDGQAAAGDDKSKIRRRQRLRKGRDAKLDAPPKPTRPPVVLSGPTRGVSDLQAKTAKKISLTINPDLDRDVAMEEASSADFEELLESISDDGDEDLFDVKTESLEELDVNLKELAHGQGYLCTLCHVNIDEGAYLRHHVRSKDHQRRLLRGSPAATSVRGKDLFRGAEIKTKDEVEAIKDLTHGEFYCQVCKVVLKSEEALDSHVQSDDHVRCEKDERLLMQNLRMEKKYGLDYLKDMGITVKQAGTWRRYHCEWCEDYFKLVSEARDHCGTHRHKENATRRRWEKEEFGSLLADYTEDLEWPTAPDISHLPTKHQLRQEKIIRTDGQNVPGVTAGWYYCTTCKVSMETPDKISIHINGRRHKLEKHYGREPALVESSWSGRKRRVSEASTVDTPRDVIVRPATTSWEQKRQRSDYNACSVYSRSGWQGNRSWSRPEPNGRSWNNNNSNNYRNVSWWKKDHSDWREKEWETRDSNWKKSGSSRPAAPARVNLVVDDYNAAQDLADSQTAAAADRHRRQWKDEVVDAGRESDSDEELLGALA</sequence>
<evidence type="ECO:0000256" key="1">
    <source>
        <dbReference type="SAM" id="MobiDB-lite"/>
    </source>
</evidence>
<name>A0A7J6U5X8_PEROL</name>
<dbReference type="GO" id="GO:0003676">
    <property type="term" value="F:nucleic acid binding"/>
    <property type="evidence" value="ECO:0007669"/>
    <property type="project" value="InterPro"/>
</dbReference>
<feature type="region of interest" description="Disordered" evidence="1">
    <location>
        <begin position="54"/>
        <end position="137"/>
    </location>
</feature>
<feature type="domain" description="C2H2-type" evidence="2">
    <location>
        <begin position="342"/>
        <end position="364"/>
    </location>
</feature>
<dbReference type="GO" id="GO:0008270">
    <property type="term" value="F:zinc ion binding"/>
    <property type="evidence" value="ECO:0007669"/>
    <property type="project" value="InterPro"/>
</dbReference>
<feature type="compositionally biased region" description="Low complexity" evidence="1">
    <location>
        <begin position="528"/>
        <end position="541"/>
    </location>
</feature>
<feature type="domain" description="C2H2-type" evidence="2">
    <location>
        <begin position="429"/>
        <end position="451"/>
    </location>
</feature>
<feature type="domain" description="C2H2-type" evidence="2">
    <location>
        <begin position="211"/>
        <end position="233"/>
    </location>
</feature>
<gene>
    <name evidence="3" type="ORF">FOZ62_004060</name>
</gene>
<dbReference type="InterPro" id="IPR013087">
    <property type="entry name" value="Znf_C2H2_type"/>
</dbReference>
<dbReference type="Gene3D" id="3.30.160.60">
    <property type="entry name" value="Classic Zinc Finger"/>
    <property type="match status" value="1"/>
</dbReference>
<comment type="caution">
    <text evidence="3">The sequence shown here is derived from an EMBL/GenBank/DDBJ whole genome shotgun (WGS) entry which is preliminary data.</text>
</comment>
<feature type="compositionally biased region" description="Basic and acidic residues" evidence="1">
    <location>
        <begin position="70"/>
        <end position="86"/>
    </location>
</feature>
<dbReference type="PANTHER" id="PTHR45762:SF3">
    <property type="entry name" value="ZINC-FINGER PROTEIN AT 72D, ISOFORM B"/>
    <property type="match status" value="1"/>
</dbReference>
<feature type="non-terminal residue" evidence="3">
    <location>
        <position position="630"/>
    </location>
</feature>
<dbReference type="PROSITE" id="PS00028">
    <property type="entry name" value="ZINC_FINGER_C2H2_1"/>
    <property type="match status" value="4"/>
</dbReference>
<dbReference type="InterPro" id="IPR036236">
    <property type="entry name" value="Znf_C2H2_sf"/>
</dbReference>
<dbReference type="SMART" id="SM00355">
    <property type="entry name" value="ZnF_C2H2"/>
    <property type="match status" value="5"/>
</dbReference>
<dbReference type="InterPro" id="IPR003604">
    <property type="entry name" value="Matrin/U1-like-C_Znf_C2H2"/>
</dbReference>
<feature type="compositionally biased region" description="Acidic residues" evidence="1">
    <location>
        <begin position="620"/>
        <end position="630"/>
    </location>
</feature>
<dbReference type="Pfam" id="PF12874">
    <property type="entry name" value="zf-met"/>
    <property type="match status" value="1"/>
</dbReference>
<dbReference type="Proteomes" id="UP000574390">
    <property type="component" value="Unassembled WGS sequence"/>
</dbReference>
<feature type="compositionally biased region" description="Basic residues" evidence="1">
    <location>
        <begin position="102"/>
        <end position="111"/>
    </location>
</feature>
<feature type="domain" description="C2H2-type" evidence="2">
    <location>
        <begin position="277"/>
        <end position="299"/>
    </location>
</feature>
<feature type="region of interest" description="Disordered" evidence="1">
    <location>
        <begin position="595"/>
        <end position="630"/>
    </location>
</feature>
<protein>
    <recommendedName>
        <fullName evidence="2">C2H2-type domain-containing protein</fullName>
    </recommendedName>
</protein>
<proteinExistence type="predicted"/>
<evidence type="ECO:0000313" key="4">
    <source>
        <dbReference type="Proteomes" id="UP000574390"/>
    </source>
</evidence>
<reference evidence="3 4" key="1">
    <citation type="submission" date="2020-04" db="EMBL/GenBank/DDBJ databases">
        <title>Perkinsus olseni comparative genomics.</title>
        <authorList>
            <person name="Bogema D.R."/>
        </authorList>
    </citation>
    <scope>NUCLEOTIDE SEQUENCE [LARGE SCALE GENOMIC DNA]</scope>
    <source>
        <strain evidence="3">ATCC PRA-205</strain>
    </source>
</reference>
<dbReference type="SMART" id="SM00451">
    <property type="entry name" value="ZnF_U1"/>
    <property type="match status" value="4"/>
</dbReference>
<dbReference type="SUPFAM" id="SSF57667">
    <property type="entry name" value="beta-beta-alpha zinc fingers"/>
    <property type="match status" value="2"/>
</dbReference>
<dbReference type="AlphaFoldDB" id="A0A7J6U5X8"/>
<feature type="region of interest" description="Disordered" evidence="1">
    <location>
        <begin position="516"/>
        <end position="541"/>
    </location>
</feature>
<organism evidence="3 4">
    <name type="scientific">Perkinsus olseni</name>
    <name type="common">Perkinsus atlanticus</name>
    <dbReference type="NCBI Taxonomy" id="32597"/>
    <lineage>
        <taxon>Eukaryota</taxon>
        <taxon>Sar</taxon>
        <taxon>Alveolata</taxon>
        <taxon>Perkinsozoa</taxon>
        <taxon>Perkinsea</taxon>
        <taxon>Perkinsida</taxon>
        <taxon>Perkinsidae</taxon>
        <taxon>Perkinsus</taxon>
    </lineage>
</organism>
<dbReference type="EMBL" id="JABANM010002199">
    <property type="protein sequence ID" value="KAF4752963.1"/>
    <property type="molecule type" value="Genomic_DNA"/>
</dbReference>